<organism evidence="6 7">
    <name type="scientific">Sulfurospirillum diekertiae</name>
    <dbReference type="NCBI Taxonomy" id="1854492"/>
    <lineage>
        <taxon>Bacteria</taxon>
        <taxon>Pseudomonadati</taxon>
        <taxon>Campylobacterota</taxon>
        <taxon>Epsilonproteobacteria</taxon>
        <taxon>Campylobacterales</taxon>
        <taxon>Sulfurospirillaceae</taxon>
        <taxon>Sulfurospirillum</taxon>
    </lineage>
</organism>
<feature type="transmembrane region" description="Helical" evidence="5">
    <location>
        <begin position="74"/>
        <end position="92"/>
    </location>
</feature>
<dbReference type="GO" id="GO:0016020">
    <property type="term" value="C:membrane"/>
    <property type="evidence" value="ECO:0007669"/>
    <property type="project" value="UniProtKB-SubCell"/>
</dbReference>
<evidence type="ECO:0000313" key="7">
    <source>
        <dbReference type="Proteomes" id="UP000196005"/>
    </source>
</evidence>
<accession>A0A1Y0HKN2</accession>
<feature type="transmembrane region" description="Helical" evidence="5">
    <location>
        <begin position="162"/>
        <end position="183"/>
    </location>
</feature>
<reference evidence="7" key="1">
    <citation type="submission" date="2017-05" db="EMBL/GenBank/DDBJ databases">
        <title>Dechlorination kinetics govern the competition between two new strains of the genus Sulfurospirillum.</title>
        <authorList>
            <person name="Buttet G.F."/>
            <person name="Murray A.M."/>
            <person name="Goris T."/>
            <person name="Burion M."/>
            <person name="Lin B."/>
            <person name="Rolle M."/>
            <person name="Maillard J."/>
        </authorList>
    </citation>
    <scope>NUCLEOTIDE SEQUENCE [LARGE SCALE GENOMIC DNA]</scope>
    <source>
        <strain evidence="7">SL2-1</strain>
    </source>
</reference>
<keyword evidence="7" id="KW-1185">Reference proteome</keyword>
<feature type="transmembrane region" description="Helical" evidence="5">
    <location>
        <begin position="104"/>
        <end position="129"/>
    </location>
</feature>
<dbReference type="PANTHER" id="PTHR30249">
    <property type="entry name" value="PUTATIVE SEROTONIN TRANSPORTER"/>
    <property type="match status" value="1"/>
</dbReference>
<feature type="transmembrane region" description="Helical" evidence="5">
    <location>
        <begin position="214"/>
        <end position="236"/>
    </location>
</feature>
<dbReference type="Proteomes" id="UP000196005">
    <property type="component" value="Chromosome"/>
</dbReference>
<keyword evidence="2 5" id="KW-0812">Transmembrane</keyword>
<evidence type="ECO:0000256" key="5">
    <source>
        <dbReference type="SAM" id="Phobius"/>
    </source>
</evidence>
<protein>
    <submittedName>
        <fullName evidence="6">Inner membrane protein YohK</fullName>
    </submittedName>
</protein>
<evidence type="ECO:0000256" key="4">
    <source>
        <dbReference type="ARBA" id="ARBA00023136"/>
    </source>
</evidence>
<feature type="transmembrane region" description="Helical" evidence="5">
    <location>
        <begin position="12"/>
        <end position="32"/>
    </location>
</feature>
<evidence type="ECO:0000256" key="1">
    <source>
        <dbReference type="ARBA" id="ARBA00004141"/>
    </source>
</evidence>
<dbReference type="EMBL" id="CP021416">
    <property type="protein sequence ID" value="ARU47934.1"/>
    <property type="molecule type" value="Genomic_DNA"/>
</dbReference>
<dbReference type="Pfam" id="PF04172">
    <property type="entry name" value="LrgB"/>
    <property type="match status" value="1"/>
</dbReference>
<evidence type="ECO:0000256" key="3">
    <source>
        <dbReference type="ARBA" id="ARBA00022989"/>
    </source>
</evidence>
<name>A0A1Y0HKN2_9BACT</name>
<sequence length="241" mass="26690">MNFDTFFTYRSLVMAAEVTLLWSIVTIGLYWLSKYFHRRYKRWWTAPIIITPILLIIITIVSHTNYNVYISGTHWLIALLGPATVAFAVPIYRRKHIMILYWRTLSIGVVFGSILSIASAWFLASAVGIDSTLRLSLLPRSISTPFAMVISGEIGGTPELTAIFVILTGIFGASFGQLLLYWLPLKSKMSRGASFGLAAHVVGSNKAYELDNEVGTIAALVMVLTGIFNVLIAPLLETILT</sequence>
<comment type="subcellular location">
    <subcellularLocation>
        <location evidence="1">Membrane</location>
        <topology evidence="1">Multi-pass membrane protein</topology>
    </subcellularLocation>
</comment>
<dbReference type="OrthoDB" id="9811701at2"/>
<gene>
    <name evidence="6" type="ORF">Sdiek1_0766</name>
</gene>
<dbReference type="RefSeq" id="WP_087437962.1">
    <property type="nucleotide sequence ID" value="NZ_CP021416.1"/>
</dbReference>
<proteinExistence type="predicted"/>
<evidence type="ECO:0000313" key="6">
    <source>
        <dbReference type="EMBL" id="ARU47934.1"/>
    </source>
</evidence>
<feature type="transmembrane region" description="Helical" evidence="5">
    <location>
        <begin position="44"/>
        <end position="62"/>
    </location>
</feature>
<dbReference type="PANTHER" id="PTHR30249:SF16">
    <property type="entry name" value="INNER MEMBRANE PROTEIN"/>
    <property type="match status" value="1"/>
</dbReference>
<keyword evidence="3 5" id="KW-1133">Transmembrane helix</keyword>
<evidence type="ECO:0000256" key="2">
    <source>
        <dbReference type="ARBA" id="ARBA00022692"/>
    </source>
</evidence>
<dbReference type="InterPro" id="IPR007300">
    <property type="entry name" value="CidB/LrgB"/>
</dbReference>
<dbReference type="AlphaFoldDB" id="A0A1Y0HKN2"/>
<keyword evidence="4 5" id="KW-0472">Membrane</keyword>
<dbReference type="KEGG" id="suls:Sdiek1_0766"/>